<organism evidence="2">
    <name type="scientific">Erwinia billingiae (strain Eb661)</name>
    <dbReference type="NCBI Taxonomy" id="634500"/>
    <lineage>
        <taxon>Bacteria</taxon>
        <taxon>Pseudomonadati</taxon>
        <taxon>Pseudomonadota</taxon>
        <taxon>Gammaproteobacteria</taxon>
        <taxon>Enterobacterales</taxon>
        <taxon>Erwiniaceae</taxon>
        <taxon>Erwinia</taxon>
    </lineage>
</organism>
<evidence type="ECO:0000313" key="1">
    <source>
        <dbReference type="EMBL" id="CAX53307.1"/>
    </source>
</evidence>
<reference evidence="1 2" key="1">
    <citation type="journal article" date="2010" name="BMC Genomics">
        <title>Genome comparison of the epiphytic bacteria Erwinia billingiae and E. tasmaniensis with the pear pathogen E. pyrifoliae.</title>
        <authorList>
            <person name="Kube M."/>
            <person name="Migdoll A.M."/>
            <person name="Gehring I."/>
            <person name="Heitmann K."/>
            <person name="Mayer Y."/>
            <person name="Kuhl H."/>
            <person name="Knaust F."/>
            <person name="Geider K."/>
            <person name="Reinhardt R."/>
        </authorList>
    </citation>
    <scope>NUCLEOTIDE SEQUENCE [LARGE SCALE GENOMIC DNA]</scope>
    <source>
        <strain evidence="1 2">Eb661</strain>
        <plasmid evidence="1">pEB102</plasmid>
    </source>
</reference>
<keyword evidence="2" id="KW-1185">Reference proteome</keyword>
<dbReference type="AlphaFoldDB" id="D8MJC3"/>
<gene>
    <name evidence="1" type="ordered locus">EbC_pEb10200290</name>
</gene>
<dbReference type="HOGENOM" id="CLU_2751618_0_0_6"/>
<keyword evidence="1" id="KW-0614">Plasmid</keyword>
<accession>D8MJC3</accession>
<proteinExistence type="predicted"/>
<dbReference type="EMBL" id="FP236826">
    <property type="protein sequence ID" value="CAX53307.1"/>
    <property type="molecule type" value="Genomic_DNA"/>
</dbReference>
<geneLocation type="plasmid" evidence="1 2">
    <name>pEB102</name>
</geneLocation>
<name>D8MJC3_ERWBE</name>
<dbReference type="Proteomes" id="UP000008793">
    <property type="component" value="Plasmid pEB102"/>
</dbReference>
<sequence>MSRRLVLPESPAMPVRKLYRNQIECHQTGLNVNYSGPPGLLNCLFHRPCVSKGGSYQTLNQPAFRVKYHH</sequence>
<protein>
    <submittedName>
        <fullName evidence="1">Similar to plasmid transfer protein</fullName>
    </submittedName>
</protein>
<evidence type="ECO:0000313" key="2">
    <source>
        <dbReference type="Proteomes" id="UP000008793"/>
    </source>
</evidence>
<dbReference type="KEGG" id="ebi:EbC_pEb10200290"/>